<evidence type="ECO:0008006" key="3">
    <source>
        <dbReference type="Google" id="ProtNLM"/>
    </source>
</evidence>
<sequence length="58" mass="6711">MKFPKDPVMLLSVVNTALRDYYKSFDALVEDNEVDGDDIVARLASIDYHYDPVKNQFK</sequence>
<dbReference type="InterPro" id="IPR025346">
    <property type="entry name" value="DUF4250"/>
</dbReference>
<accession>A0A1G5S1Y5</accession>
<protein>
    <recommendedName>
        <fullName evidence="3">DUF4250 domain-containing protein</fullName>
    </recommendedName>
</protein>
<name>A0A1G5S1Y5_PSEXY</name>
<gene>
    <name evidence="1" type="ORF">SAMN02910350_02236</name>
</gene>
<evidence type="ECO:0000313" key="2">
    <source>
        <dbReference type="Proteomes" id="UP000199428"/>
    </source>
</evidence>
<dbReference type="RefSeq" id="WP_028248079.1">
    <property type="nucleotide sequence ID" value="NZ_FMWK01000013.1"/>
</dbReference>
<organism evidence="1 2">
    <name type="scientific">Pseudobutyrivibrio xylanivorans</name>
    <dbReference type="NCBI Taxonomy" id="185007"/>
    <lineage>
        <taxon>Bacteria</taxon>
        <taxon>Bacillati</taxon>
        <taxon>Bacillota</taxon>
        <taxon>Clostridia</taxon>
        <taxon>Lachnospirales</taxon>
        <taxon>Lachnospiraceae</taxon>
        <taxon>Pseudobutyrivibrio</taxon>
    </lineage>
</organism>
<proteinExistence type="predicted"/>
<evidence type="ECO:0000313" key="1">
    <source>
        <dbReference type="EMBL" id="SCZ80323.1"/>
    </source>
</evidence>
<dbReference type="AlphaFoldDB" id="A0A1G5S1Y5"/>
<dbReference type="Pfam" id="PF14056">
    <property type="entry name" value="DUF4250"/>
    <property type="match status" value="1"/>
</dbReference>
<dbReference type="EMBL" id="FMWK01000013">
    <property type="protein sequence ID" value="SCZ80323.1"/>
    <property type="molecule type" value="Genomic_DNA"/>
</dbReference>
<dbReference type="Proteomes" id="UP000199428">
    <property type="component" value="Unassembled WGS sequence"/>
</dbReference>
<reference evidence="1 2" key="1">
    <citation type="submission" date="2016-10" db="EMBL/GenBank/DDBJ databases">
        <authorList>
            <person name="de Groot N.N."/>
        </authorList>
    </citation>
    <scope>NUCLEOTIDE SEQUENCE [LARGE SCALE GENOMIC DNA]</scope>
    <source>
        <strain evidence="1 2">DSM 10317</strain>
    </source>
</reference>